<dbReference type="InterPro" id="IPR038765">
    <property type="entry name" value="Papain-like_cys_pep_sf"/>
</dbReference>
<feature type="region of interest" description="Disordered" evidence="6">
    <location>
        <begin position="75"/>
        <end position="104"/>
    </location>
</feature>
<dbReference type="PROSITE" id="PS00139">
    <property type="entry name" value="THIOL_PROTEASE_CYS"/>
    <property type="match status" value="1"/>
</dbReference>
<dbReference type="Pfam" id="PF00112">
    <property type="entry name" value="Peptidase_C1"/>
    <property type="match status" value="1"/>
</dbReference>
<name>A0A663LM03_ATHCN</name>
<evidence type="ECO:0000256" key="3">
    <source>
        <dbReference type="ARBA" id="ARBA00022801"/>
    </source>
</evidence>
<organism evidence="8 9">
    <name type="scientific">Athene cunicularia</name>
    <name type="common">Burrowing owl</name>
    <name type="synonym">Speotyto cunicularia</name>
    <dbReference type="NCBI Taxonomy" id="194338"/>
    <lineage>
        <taxon>Eukaryota</taxon>
        <taxon>Metazoa</taxon>
        <taxon>Chordata</taxon>
        <taxon>Craniata</taxon>
        <taxon>Vertebrata</taxon>
        <taxon>Euteleostomi</taxon>
        <taxon>Archelosauria</taxon>
        <taxon>Archosauria</taxon>
        <taxon>Dinosauria</taxon>
        <taxon>Saurischia</taxon>
        <taxon>Theropoda</taxon>
        <taxon>Coelurosauria</taxon>
        <taxon>Aves</taxon>
        <taxon>Neognathae</taxon>
        <taxon>Neoaves</taxon>
        <taxon>Telluraves</taxon>
        <taxon>Strigiformes</taxon>
        <taxon>Strigidae</taxon>
        <taxon>Athene</taxon>
    </lineage>
</organism>
<dbReference type="GO" id="GO:0008234">
    <property type="term" value="F:cysteine-type peptidase activity"/>
    <property type="evidence" value="ECO:0007669"/>
    <property type="project" value="UniProtKB-KW"/>
</dbReference>
<dbReference type="PANTHER" id="PTHR12411">
    <property type="entry name" value="CYSTEINE PROTEASE FAMILY C1-RELATED"/>
    <property type="match status" value="1"/>
</dbReference>
<dbReference type="InterPro" id="IPR000668">
    <property type="entry name" value="Peptidase_C1A_C"/>
</dbReference>
<evidence type="ECO:0000313" key="8">
    <source>
        <dbReference type="Ensembl" id="ENSACUP00000000969.1"/>
    </source>
</evidence>
<dbReference type="InterPro" id="IPR000169">
    <property type="entry name" value="Pept_cys_AS"/>
</dbReference>
<reference evidence="8" key="1">
    <citation type="submission" date="2025-08" db="UniProtKB">
        <authorList>
            <consortium name="Ensembl"/>
        </authorList>
    </citation>
    <scope>IDENTIFICATION</scope>
</reference>
<dbReference type="AlphaFoldDB" id="A0A663LM03"/>
<dbReference type="GO" id="GO:0006508">
    <property type="term" value="P:proteolysis"/>
    <property type="evidence" value="ECO:0007669"/>
    <property type="project" value="UniProtKB-KW"/>
</dbReference>
<evidence type="ECO:0000256" key="5">
    <source>
        <dbReference type="ARBA" id="ARBA00023157"/>
    </source>
</evidence>
<keyword evidence="3" id="KW-0378">Hydrolase</keyword>
<dbReference type="SUPFAM" id="SSF54001">
    <property type="entry name" value="Cysteine proteinases"/>
    <property type="match status" value="1"/>
</dbReference>
<dbReference type="PROSITE" id="PS00640">
    <property type="entry name" value="THIOL_PROTEASE_ASN"/>
    <property type="match status" value="1"/>
</dbReference>
<evidence type="ECO:0000256" key="1">
    <source>
        <dbReference type="ARBA" id="ARBA00008455"/>
    </source>
</evidence>
<accession>A0A663LM03</accession>
<dbReference type="InterPro" id="IPR025660">
    <property type="entry name" value="Pept_his_AS"/>
</dbReference>
<dbReference type="InterPro" id="IPR025661">
    <property type="entry name" value="Pept_asp_AS"/>
</dbReference>
<sequence>MSPSAGSNTPTACPDPRAGVPWVGWCILHPPPPISPKLWLCCPWEHQILGSPVFCTGEATPGALCPGLGTSIPERSRGAGARAEEGDEAGEGPGDLSPPIPLSPGAVTPVKDQAVCGSCWSFATTGAMEGALFLKTGVLTPLSQQVLIDCSWGFGNYACDGGEEWRAYEWIKKHGGIASTESYGTYKGQVRVAPCPCRGPQGLMLAKITGYVNVTSGNITAVKAAIYKHGPVAVSIDASHRTFSFYSNGIYYEPKCGESGTLDHAVLAVGYGVLQGETYWLIKNSWSTYWGNDGYILMAMKDNNCGVATEATYPILA</sequence>
<evidence type="ECO:0000259" key="7">
    <source>
        <dbReference type="SMART" id="SM00645"/>
    </source>
</evidence>
<comment type="similarity">
    <text evidence="1">Belongs to the peptidase C1 family.</text>
</comment>
<keyword evidence="2" id="KW-0645">Protease</keyword>
<reference evidence="8" key="2">
    <citation type="submission" date="2025-09" db="UniProtKB">
        <authorList>
            <consortium name="Ensembl"/>
        </authorList>
    </citation>
    <scope>IDENTIFICATION</scope>
</reference>
<protein>
    <recommendedName>
        <fullName evidence="7">Peptidase C1A papain C-terminal domain-containing protein</fullName>
    </recommendedName>
</protein>
<feature type="domain" description="Peptidase C1A papain C-terminal" evidence="7">
    <location>
        <begin position="100"/>
        <end position="315"/>
    </location>
</feature>
<dbReference type="SMART" id="SM00645">
    <property type="entry name" value="Pept_C1"/>
    <property type="match status" value="1"/>
</dbReference>
<evidence type="ECO:0000313" key="9">
    <source>
        <dbReference type="Proteomes" id="UP000472269"/>
    </source>
</evidence>
<keyword evidence="5" id="KW-1015">Disulfide bond</keyword>
<keyword evidence="9" id="KW-1185">Reference proteome</keyword>
<proteinExistence type="inferred from homology"/>
<dbReference type="CDD" id="cd02248">
    <property type="entry name" value="Peptidase_C1A"/>
    <property type="match status" value="1"/>
</dbReference>
<keyword evidence="4" id="KW-0788">Thiol protease</keyword>
<dbReference type="Gene3D" id="3.90.70.10">
    <property type="entry name" value="Cysteine proteinases"/>
    <property type="match status" value="1"/>
</dbReference>
<dbReference type="PROSITE" id="PS00639">
    <property type="entry name" value="THIOL_PROTEASE_HIS"/>
    <property type="match status" value="1"/>
</dbReference>
<evidence type="ECO:0000256" key="2">
    <source>
        <dbReference type="ARBA" id="ARBA00022670"/>
    </source>
</evidence>
<dbReference type="InterPro" id="IPR013128">
    <property type="entry name" value="Peptidase_C1A"/>
</dbReference>
<evidence type="ECO:0000256" key="6">
    <source>
        <dbReference type="SAM" id="MobiDB-lite"/>
    </source>
</evidence>
<dbReference type="Proteomes" id="UP000472269">
    <property type="component" value="Unplaced"/>
</dbReference>
<dbReference type="FunFam" id="3.90.70.10:FF:000332">
    <property type="entry name" value="Cathepsin L1"/>
    <property type="match status" value="1"/>
</dbReference>
<evidence type="ECO:0000256" key="4">
    <source>
        <dbReference type="ARBA" id="ARBA00022807"/>
    </source>
</evidence>
<dbReference type="InterPro" id="IPR039417">
    <property type="entry name" value="Peptidase_C1A_papain-like"/>
</dbReference>
<dbReference type="Ensembl" id="ENSACUT00000001041.1">
    <property type="protein sequence ID" value="ENSACUP00000000969.1"/>
    <property type="gene ID" value="ENSACUG00000000706.1"/>
</dbReference>
<dbReference type="PRINTS" id="PR00705">
    <property type="entry name" value="PAPAIN"/>
</dbReference>